<keyword evidence="4" id="KW-0808">Transferase</keyword>
<feature type="transmembrane region" description="Helical" evidence="7">
    <location>
        <begin position="171"/>
        <end position="191"/>
    </location>
</feature>
<keyword evidence="7" id="KW-0472">Membrane</keyword>
<evidence type="ECO:0000256" key="3">
    <source>
        <dbReference type="ARBA" id="ARBA00022553"/>
    </source>
</evidence>
<keyword evidence="11" id="KW-1185">Reference proteome</keyword>
<feature type="transmembrane region" description="Helical" evidence="7">
    <location>
        <begin position="82"/>
        <end position="103"/>
    </location>
</feature>
<organism evidence="10 11">
    <name type="scientific">Mucilaginibacter dorajii</name>
    <dbReference type="NCBI Taxonomy" id="692994"/>
    <lineage>
        <taxon>Bacteria</taxon>
        <taxon>Pseudomonadati</taxon>
        <taxon>Bacteroidota</taxon>
        <taxon>Sphingobacteriia</taxon>
        <taxon>Sphingobacteriales</taxon>
        <taxon>Sphingobacteriaceae</taxon>
        <taxon>Mucilaginibacter</taxon>
    </lineage>
</organism>
<name>A0ABP7PK61_9SPHI</name>
<dbReference type="InterPro" id="IPR036097">
    <property type="entry name" value="HisK_dim/P_sf"/>
</dbReference>
<dbReference type="SMART" id="SM00388">
    <property type="entry name" value="HisKA"/>
    <property type="match status" value="1"/>
</dbReference>
<dbReference type="Pfam" id="PF00512">
    <property type="entry name" value="HisKA"/>
    <property type="match status" value="1"/>
</dbReference>
<reference evidence="11" key="1">
    <citation type="journal article" date="2019" name="Int. J. Syst. Evol. Microbiol.">
        <title>The Global Catalogue of Microorganisms (GCM) 10K type strain sequencing project: providing services to taxonomists for standard genome sequencing and annotation.</title>
        <authorList>
            <consortium name="The Broad Institute Genomics Platform"/>
            <consortium name="The Broad Institute Genome Sequencing Center for Infectious Disease"/>
            <person name="Wu L."/>
            <person name="Ma J."/>
        </authorList>
    </citation>
    <scope>NUCLEOTIDE SEQUENCE [LARGE SCALE GENOMIC DNA]</scope>
    <source>
        <strain evidence="11">JCM 16601</strain>
    </source>
</reference>
<dbReference type="InterPro" id="IPR003661">
    <property type="entry name" value="HisK_dim/P_dom"/>
</dbReference>
<dbReference type="PRINTS" id="PR00344">
    <property type="entry name" value="BCTRLSENSOR"/>
</dbReference>
<dbReference type="Pfam" id="PF00072">
    <property type="entry name" value="Response_reg"/>
    <property type="match status" value="1"/>
</dbReference>
<comment type="catalytic activity">
    <reaction evidence="1">
        <text>ATP + protein L-histidine = ADP + protein N-phospho-L-histidine.</text>
        <dbReference type="EC" id="2.7.13.3"/>
    </reaction>
</comment>
<feature type="transmembrane region" description="Helical" evidence="7">
    <location>
        <begin position="134"/>
        <end position="151"/>
    </location>
</feature>
<dbReference type="CDD" id="cd00082">
    <property type="entry name" value="HisKA"/>
    <property type="match status" value="1"/>
</dbReference>
<dbReference type="Gene3D" id="3.40.50.2300">
    <property type="match status" value="1"/>
</dbReference>
<dbReference type="SMART" id="SM00448">
    <property type="entry name" value="REC"/>
    <property type="match status" value="1"/>
</dbReference>
<evidence type="ECO:0000313" key="11">
    <source>
        <dbReference type="Proteomes" id="UP001500742"/>
    </source>
</evidence>
<feature type="transmembrane region" description="Helical" evidence="7">
    <location>
        <begin position="32"/>
        <end position="49"/>
    </location>
</feature>
<dbReference type="RefSeq" id="WP_259088599.1">
    <property type="nucleotide sequence ID" value="NZ_BAAAZC010000009.1"/>
</dbReference>
<evidence type="ECO:0000256" key="4">
    <source>
        <dbReference type="ARBA" id="ARBA00022679"/>
    </source>
</evidence>
<dbReference type="PANTHER" id="PTHR43047:SF64">
    <property type="entry name" value="HISTIDINE KINASE CONTAINING CHEY-HOMOLOGOUS RECEIVER DOMAIN AND PAS DOMAIN-RELATED"/>
    <property type="match status" value="1"/>
</dbReference>
<evidence type="ECO:0000256" key="2">
    <source>
        <dbReference type="ARBA" id="ARBA00012438"/>
    </source>
</evidence>
<gene>
    <name evidence="10" type="ORF">GCM10022210_13000</name>
</gene>
<dbReference type="Pfam" id="PF02518">
    <property type="entry name" value="HATPase_c"/>
    <property type="match status" value="1"/>
</dbReference>
<evidence type="ECO:0000256" key="6">
    <source>
        <dbReference type="PROSITE-ProRule" id="PRU00169"/>
    </source>
</evidence>
<dbReference type="SUPFAM" id="SSF55874">
    <property type="entry name" value="ATPase domain of HSP90 chaperone/DNA topoisomerase II/histidine kinase"/>
    <property type="match status" value="1"/>
</dbReference>
<dbReference type="InterPro" id="IPR004358">
    <property type="entry name" value="Sig_transdc_His_kin-like_C"/>
</dbReference>
<accession>A0ABP7PK61</accession>
<sequence length="581" mass="65462">MSNTTDKYHKQIERNDKHLNPLFDIKEVSKRSYQLGLAALFTGIGLSVYDAYAGIYVSSFLVACFCFAILLFMLLKYQGVVLNLTISIIYLICALLIFSVVLEGLQSDAYLYFFPVLIAVPIVIDLKQVRYKQIFIYISVILLSFGLSIIIGRTMQPLESFTVAQINKLAIVNRIVAISSTIVFAVAYIFFEKMYINELTAQSKQVINTRTQFLATMGHELRTPLNGIIGTIALMKDDPMDQAKYMQILQYCSDHMLKQVNDILDFNKIEAGQLENHPVKVNLRNLLLNSGLPFLAAFRQKGLKLDIDIDPQLNIIVLADDLHLIQIINNLFANALKFTESGYIRLKADCIHKTEKHIEVNISVQDSGIGIDSDDQELIFESFYQVYNENTRQMVGTGLGLTNCLRLLKLMNSTLVLVSDKDKGSTFSFKLTLEYPEDQYQLKEQGIIPGDNLAGVKVLLVEDNKINMLVAKKCLTGFEAIVTGTYNGREALDELALNQNYHIILMDLEMPVMNGYTAIYEVTRLYPSIPVIAFTASLVDDKMLKDLLDSGFVDCILKPFAPQTVLTTVLKHLRAESLVDR</sequence>
<keyword evidence="7" id="KW-1133">Transmembrane helix</keyword>
<evidence type="ECO:0000256" key="7">
    <source>
        <dbReference type="SAM" id="Phobius"/>
    </source>
</evidence>
<dbReference type="InterPro" id="IPR005467">
    <property type="entry name" value="His_kinase_dom"/>
</dbReference>
<dbReference type="EMBL" id="BAAAZC010000009">
    <property type="protein sequence ID" value="GAA3965916.1"/>
    <property type="molecule type" value="Genomic_DNA"/>
</dbReference>
<evidence type="ECO:0000256" key="5">
    <source>
        <dbReference type="ARBA" id="ARBA00022777"/>
    </source>
</evidence>
<feature type="modified residue" description="4-aspartylphosphate" evidence="6">
    <location>
        <position position="507"/>
    </location>
</feature>
<dbReference type="Proteomes" id="UP001500742">
    <property type="component" value="Unassembled WGS sequence"/>
</dbReference>
<dbReference type="SUPFAM" id="SSF47384">
    <property type="entry name" value="Homodimeric domain of signal transducing histidine kinase"/>
    <property type="match status" value="1"/>
</dbReference>
<dbReference type="InterPro" id="IPR003594">
    <property type="entry name" value="HATPase_dom"/>
</dbReference>
<dbReference type="SUPFAM" id="SSF52172">
    <property type="entry name" value="CheY-like"/>
    <property type="match status" value="1"/>
</dbReference>
<dbReference type="InterPro" id="IPR036890">
    <property type="entry name" value="HATPase_C_sf"/>
</dbReference>
<evidence type="ECO:0000259" key="9">
    <source>
        <dbReference type="PROSITE" id="PS50110"/>
    </source>
</evidence>
<dbReference type="PANTHER" id="PTHR43047">
    <property type="entry name" value="TWO-COMPONENT HISTIDINE PROTEIN KINASE"/>
    <property type="match status" value="1"/>
</dbReference>
<dbReference type="InterPro" id="IPR001789">
    <property type="entry name" value="Sig_transdc_resp-reg_receiver"/>
</dbReference>
<evidence type="ECO:0000313" key="10">
    <source>
        <dbReference type="EMBL" id="GAA3965916.1"/>
    </source>
</evidence>
<comment type="caution">
    <text evidence="10">The sequence shown here is derived from an EMBL/GenBank/DDBJ whole genome shotgun (WGS) entry which is preliminary data.</text>
</comment>
<evidence type="ECO:0000259" key="8">
    <source>
        <dbReference type="PROSITE" id="PS50109"/>
    </source>
</evidence>
<keyword evidence="3 6" id="KW-0597">Phosphoprotein</keyword>
<protein>
    <recommendedName>
        <fullName evidence="2">histidine kinase</fullName>
        <ecNumber evidence="2">2.7.13.3</ecNumber>
    </recommendedName>
</protein>
<feature type="transmembrane region" description="Helical" evidence="7">
    <location>
        <begin position="55"/>
        <end position="75"/>
    </location>
</feature>
<dbReference type="PROSITE" id="PS50109">
    <property type="entry name" value="HIS_KIN"/>
    <property type="match status" value="1"/>
</dbReference>
<dbReference type="PROSITE" id="PS50110">
    <property type="entry name" value="RESPONSE_REGULATORY"/>
    <property type="match status" value="1"/>
</dbReference>
<keyword evidence="5" id="KW-0418">Kinase</keyword>
<evidence type="ECO:0000256" key="1">
    <source>
        <dbReference type="ARBA" id="ARBA00000085"/>
    </source>
</evidence>
<dbReference type="SMART" id="SM00387">
    <property type="entry name" value="HATPase_c"/>
    <property type="match status" value="1"/>
</dbReference>
<proteinExistence type="predicted"/>
<dbReference type="Gene3D" id="3.30.565.10">
    <property type="entry name" value="Histidine kinase-like ATPase, C-terminal domain"/>
    <property type="match status" value="1"/>
</dbReference>
<dbReference type="CDD" id="cd17546">
    <property type="entry name" value="REC_hyHK_CKI1_RcsC-like"/>
    <property type="match status" value="1"/>
</dbReference>
<feature type="transmembrane region" description="Helical" evidence="7">
    <location>
        <begin position="109"/>
        <end position="127"/>
    </location>
</feature>
<feature type="domain" description="Response regulatory" evidence="9">
    <location>
        <begin position="457"/>
        <end position="573"/>
    </location>
</feature>
<keyword evidence="7" id="KW-0812">Transmembrane</keyword>
<dbReference type="Gene3D" id="1.10.287.130">
    <property type="match status" value="1"/>
</dbReference>
<feature type="domain" description="Histidine kinase" evidence="8">
    <location>
        <begin position="216"/>
        <end position="435"/>
    </location>
</feature>
<dbReference type="InterPro" id="IPR011006">
    <property type="entry name" value="CheY-like_superfamily"/>
</dbReference>
<dbReference type="EC" id="2.7.13.3" evidence="2"/>